<organism evidence="5 6">
    <name type="scientific">Hufsiella ginkgonis</name>
    <dbReference type="NCBI Taxonomy" id="2695274"/>
    <lineage>
        <taxon>Bacteria</taxon>
        <taxon>Pseudomonadati</taxon>
        <taxon>Bacteroidota</taxon>
        <taxon>Sphingobacteriia</taxon>
        <taxon>Sphingobacteriales</taxon>
        <taxon>Sphingobacteriaceae</taxon>
        <taxon>Hufsiella</taxon>
    </lineage>
</organism>
<dbReference type="GO" id="GO:0005524">
    <property type="term" value="F:ATP binding"/>
    <property type="evidence" value="ECO:0007669"/>
    <property type="project" value="UniProtKB-KW"/>
</dbReference>
<dbReference type="SUPFAM" id="SSF52540">
    <property type="entry name" value="P-loop containing nucleoside triphosphate hydrolases"/>
    <property type="match status" value="1"/>
</dbReference>
<dbReference type="PANTHER" id="PTHR42939:SF1">
    <property type="entry name" value="ABC TRANSPORTER ATP-BINDING PROTEIN ALBC-RELATED"/>
    <property type="match status" value="1"/>
</dbReference>
<keyword evidence="3 5" id="KW-0067">ATP-binding</keyword>
<dbReference type="InterPro" id="IPR003439">
    <property type="entry name" value="ABC_transporter-like_ATP-bd"/>
</dbReference>
<dbReference type="AlphaFoldDB" id="A0A7K1XVU2"/>
<accession>A0A7K1XVU2</accession>
<dbReference type="SMART" id="SM00382">
    <property type="entry name" value="AAA"/>
    <property type="match status" value="1"/>
</dbReference>
<keyword evidence="1" id="KW-0813">Transport</keyword>
<dbReference type="InterPro" id="IPR051782">
    <property type="entry name" value="ABC_Transporter_VariousFunc"/>
</dbReference>
<dbReference type="PROSITE" id="PS50893">
    <property type="entry name" value="ABC_TRANSPORTER_2"/>
    <property type="match status" value="1"/>
</dbReference>
<dbReference type="Proteomes" id="UP000451233">
    <property type="component" value="Unassembled WGS sequence"/>
</dbReference>
<dbReference type="Pfam" id="PF00005">
    <property type="entry name" value="ABC_tran"/>
    <property type="match status" value="1"/>
</dbReference>
<dbReference type="InterPro" id="IPR003593">
    <property type="entry name" value="AAA+_ATPase"/>
</dbReference>
<dbReference type="GO" id="GO:0016887">
    <property type="term" value="F:ATP hydrolysis activity"/>
    <property type="evidence" value="ECO:0007669"/>
    <property type="project" value="InterPro"/>
</dbReference>
<gene>
    <name evidence="5" type="ORF">GS398_06235</name>
</gene>
<name>A0A7K1XVU2_9SPHI</name>
<sequence length="206" mass="23274">MNVILQNIGRRFNREWIFKNIDYTFTQGDSYAVLGPNGSGKSTLLQVIAGSLTPSQGTIRYGDDEKPVADEQVFAQLSLAAPYLELVEEFTLRELVDFHFRFKNYREGFDAQKVIGLLGFGTQANKMIRHFSSGMKQRTKLALAFCADTPLILLDEPGSNLDEAGLAWYHQLVTQFSPGRLLIIGSNQEPEYHFCKNRLQVTDFKA</sequence>
<dbReference type="PANTHER" id="PTHR42939">
    <property type="entry name" value="ABC TRANSPORTER ATP-BINDING PROTEIN ALBC-RELATED"/>
    <property type="match status" value="1"/>
</dbReference>
<evidence type="ECO:0000313" key="6">
    <source>
        <dbReference type="Proteomes" id="UP000451233"/>
    </source>
</evidence>
<protein>
    <submittedName>
        <fullName evidence="5">ATP-binding cassette domain-containing protein</fullName>
    </submittedName>
</protein>
<dbReference type="InterPro" id="IPR027417">
    <property type="entry name" value="P-loop_NTPase"/>
</dbReference>
<evidence type="ECO:0000256" key="2">
    <source>
        <dbReference type="ARBA" id="ARBA00022741"/>
    </source>
</evidence>
<evidence type="ECO:0000313" key="5">
    <source>
        <dbReference type="EMBL" id="MXV14889.1"/>
    </source>
</evidence>
<keyword evidence="6" id="KW-1185">Reference proteome</keyword>
<proteinExistence type="predicted"/>
<evidence type="ECO:0000256" key="3">
    <source>
        <dbReference type="ARBA" id="ARBA00022840"/>
    </source>
</evidence>
<keyword evidence="2" id="KW-0547">Nucleotide-binding</keyword>
<reference evidence="5 6" key="1">
    <citation type="submission" date="2019-11" db="EMBL/GenBank/DDBJ databases">
        <title>Pedobacter sp. HMF7056 Genome sequencing and assembly.</title>
        <authorList>
            <person name="Kang H."/>
            <person name="Kim H."/>
            <person name="Joh K."/>
        </authorList>
    </citation>
    <scope>NUCLEOTIDE SEQUENCE [LARGE SCALE GENOMIC DNA]</scope>
    <source>
        <strain evidence="5 6">HMF7056</strain>
    </source>
</reference>
<comment type="caution">
    <text evidence="5">The sequence shown here is derived from an EMBL/GenBank/DDBJ whole genome shotgun (WGS) entry which is preliminary data.</text>
</comment>
<feature type="domain" description="ABC transporter" evidence="4">
    <location>
        <begin position="3"/>
        <end position="203"/>
    </location>
</feature>
<dbReference type="RefSeq" id="WP_160905832.1">
    <property type="nucleotide sequence ID" value="NZ_WVHS01000001.1"/>
</dbReference>
<dbReference type="Gene3D" id="3.40.50.300">
    <property type="entry name" value="P-loop containing nucleotide triphosphate hydrolases"/>
    <property type="match status" value="1"/>
</dbReference>
<evidence type="ECO:0000256" key="1">
    <source>
        <dbReference type="ARBA" id="ARBA00022448"/>
    </source>
</evidence>
<evidence type="ECO:0000259" key="4">
    <source>
        <dbReference type="PROSITE" id="PS50893"/>
    </source>
</evidence>
<dbReference type="EMBL" id="WVHS01000001">
    <property type="protein sequence ID" value="MXV14889.1"/>
    <property type="molecule type" value="Genomic_DNA"/>
</dbReference>